<dbReference type="EMBL" id="BMMK01000027">
    <property type="protein sequence ID" value="GGM71990.1"/>
    <property type="molecule type" value="Genomic_DNA"/>
</dbReference>
<dbReference type="PROSITE" id="PS50931">
    <property type="entry name" value="HTH_LYSR"/>
    <property type="match status" value="1"/>
</dbReference>
<organism evidence="6 7">
    <name type="scientific">Longimycelium tulufanense</name>
    <dbReference type="NCBI Taxonomy" id="907463"/>
    <lineage>
        <taxon>Bacteria</taxon>
        <taxon>Bacillati</taxon>
        <taxon>Actinomycetota</taxon>
        <taxon>Actinomycetes</taxon>
        <taxon>Pseudonocardiales</taxon>
        <taxon>Pseudonocardiaceae</taxon>
        <taxon>Longimycelium</taxon>
    </lineage>
</organism>
<evidence type="ECO:0000313" key="6">
    <source>
        <dbReference type="EMBL" id="GGM71990.1"/>
    </source>
</evidence>
<evidence type="ECO:0000259" key="5">
    <source>
        <dbReference type="PROSITE" id="PS50931"/>
    </source>
</evidence>
<gene>
    <name evidence="6" type="ORF">GCM10012275_48140</name>
</gene>
<keyword evidence="4" id="KW-0804">Transcription</keyword>
<dbReference type="SUPFAM" id="SSF53850">
    <property type="entry name" value="Periplasmic binding protein-like II"/>
    <property type="match status" value="1"/>
</dbReference>
<comment type="caution">
    <text evidence="6">The sequence shown here is derived from an EMBL/GenBank/DDBJ whole genome shotgun (WGS) entry which is preliminary data.</text>
</comment>
<dbReference type="AlphaFoldDB" id="A0A8J3FVW0"/>
<dbReference type="Gene3D" id="1.10.10.10">
    <property type="entry name" value="Winged helix-like DNA-binding domain superfamily/Winged helix DNA-binding domain"/>
    <property type="match status" value="1"/>
</dbReference>
<dbReference type="PANTHER" id="PTHR30346">
    <property type="entry name" value="TRANSCRIPTIONAL DUAL REGULATOR HCAR-RELATED"/>
    <property type="match status" value="1"/>
</dbReference>
<dbReference type="Pfam" id="PF03466">
    <property type="entry name" value="LysR_substrate"/>
    <property type="match status" value="1"/>
</dbReference>
<evidence type="ECO:0000256" key="3">
    <source>
        <dbReference type="ARBA" id="ARBA00023125"/>
    </source>
</evidence>
<dbReference type="CDD" id="cd05466">
    <property type="entry name" value="PBP2_LTTR_substrate"/>
    <property type="match status" value="1"/>
</dbReference>
<comment type="similarity">
    <text evidence="1">Belongs to the LysR transcriptional regulatory family.</text>
</comment>
<protein>
    <submittedName>
        <fullName evidence="6">LysR family transcriptional regulator</fullName>
    </submittedName>
</protein>
<dbReference type="Gene3D" id="3.40.190.290">
    <property type="match status" value="1"/>
</dbReference>
<dbReference type="Proteomes" id="UP000637578">
    <property type="component" value="Unassembled WGS sequence"/>
</dbReference>
<dbReference type="PRINTS" id="PR00039">
    <property type="entry name" value="HTHLYSR"/>
</dbReference>
<evidence type="ECO:0000313" key="7">
    <source>
        <dbReference type="Proteomes" id="UP000637578"/>
    </source>
</evidence>
<dbReference type="InterPro" id="IPR000847">
    <property type="entry name" value="LysR_HTH_N"/>
</dbReference>
<dbReference type="InterPro" id="IPR005119">
    <property type="entry name" value="LysR_subst-bd"/>
</dbReference>
<dbReference type="GO" id="GO:0003700">
    <property type="term" value="F:DNA-binding transcription factor activity"/>
    <property type="evidence" value="ECO:0007669"/>
    <property type="project" value="InterPro"/>
</dbReference>
<dbReference type="FunFam" id="1.10.10.10:FF:000001">
    <property type="entry name" value="LysR family transcriptional regulator"/>
    <property type="match status" value="1"/>
</dbReference>
<reference evidence="6" key="1">
    <citation type="journal article" date="2014" name="Int. J. Syst. Evol. Microbiol.">
        <title>Complete genome sequence of Corynebacterium casei LMG S-19264T (=DSM 44701T), isolated from a smear-ripened cheese.</title>
        <authorList>
            <consortium name="US DOE Joint Genome Institute (JGI-PGF)"/>
            <person name="Walter F."/>
            <person name="Albersmeier A."/>
            <person name="Kalinowski J."/>
            <person name="Ruckert C."/>
        </authorList>
    </citation>
    <scope>NUCLEOTIDE SEQUENCE</scope>
    <source>
        <strain evidence="6">CGMCC 4.5737</strain>
    </source>
</reference>
<dbReference type="PANTHER" id="PTHR30346:SF28">
    <property type="entry name" value="HTH-TYPE TRANSCRIPTIONAL REGULATOR CYNR"/>
    <property type="match status" value="1"/>
</dbReference>
<accession>A0A8J3FVW0</accession>
<dbReference type="GO" id="GO:0032993">
    <property type="term" value="C:protein-DNA complex"/>
    <property type="evidence" value="ECO:0007669"/>
    <property type="project" value="TreeGrafter"/>
</dbReference>
<keyword evidence="3" id="KW-0238">DNA-binding</keyword>
<proteinExistence type="inferred from homology"/>
<dbReference type="SUPFAM" id="SSF46785">
    <property type="entry name" value="Winged helix' DNA-binding domain"/>
    <property type="match status" value="1"/>
</dbReference>
<evidence type="ECO:0000256" key="1">
    <source>
        <dbReference type="ARBA" id="ARBA00009437"/>
    </source>
</evidence>
<dbReference type="Pfam" id="PF00126">
    <property type="entry name" value="HTH_1"/>
    <property type="match status" value="1"/>
</dbReference>
<dbReference type="RefSeq" id="WP_189060686.1">
    <property type="nucleotide sequence ID" value="NZ_BMMK01000027.1"/>
</dbReference>
<dbReference type="InterPro" id="IPR036388">
    <property type="entry name" value="WH-like_DNA-bd_sf"/>
</dbReference>
<reference evidence="6" key="2">
    <citation type="submission" date="2020-09" db="EMBL/GenBank/DDBJ databases">
        <authorList>
            <person name="Sun Q."/>
            <person name="Zhou Y."/>
        </authorList>
    </citation>
    <scope>NUCLEOTIDE SEQUENCE</scope>
    <source>
        <strain evidence="6">CGMCC 4.5737</strain>
    </source>
</reference>
<name>A0A8J3FVW0_9PSEU</name>
<evidence type="ECO:0000256" key="2">
    <source>
        <dbReference type="ARBA" id="ARBA00023015"/>
    </source>
</evidence>
<dbReference type="GO" id="GO:0003677">
    <property type="term" value="F:DNA binding"/>
    <property type="evidence" value="ECO:0007669"/>
    <property type="project" value="UniProtKB-KW"/>
</dbReference>
<keyword evidence="2" id="KW-0805">Transcription regulation</keyword>
<evidence type="ECO:0000256" key="4">
    <source>
        <dbReference type="ARBA" id="ARBA00023163"/>
    </source>
</evidence>
<dbReference type="InterPro" id="IPR036390">
    <property type="entry name" value="WH_DNA-bd_sf"/>
</dbReference>
<keyword evidence="7" id="KW-1185">Reference proteome</keyword>
<sequence length="304" mass="33097">MSLRQLEYFLAALDEGGISRAAEQLFITQSALSQQIHALERSVGTRLLHRGRDGVRPTAAGAAFAQHARTAVASARQAWLAARGVAEGAPPIRLGLLSYLIDSYLPAYLRQWLTRQPDARLIVRAFVQDDQLLVSLDCGEVEVAIGPSHTNRAFSHSLGTEELVVANATRLTEDRVLTIDRMATLDWVHYVSPRHTLGRLLDQVLNGTSRVVARAPQATAAIHLARAGVGAALVPYALARLAPDLVLHRVDPPMVRELFVVSQAVRRQEVASFINVLTATSLVELAPRPIRREVTAVDGITAAR</sequence>
<feature type="domain" description="HTH lysR-type" evidence="5">
    <location>
        <begin position="1"/>
        <end position="58"/>
    </location>
</feature>